<keyword evidence="1" id="KW-0723">Serine/threonine-protein kinase</keyword>
<dbReference type="CDD" id="cd16936">
    <property type="entry name" value="HATPase_RsbW-like"/>
    <property type="match status" value="1"/>
</dbReference>
<proteinExistence type="predicted"/>
<dbReference type="Pfam" id="PF13581">
    <property type="entry name" value="HATPase_c_2"/>
    <property type="match status" value="1"/>
</dbReference>
<dbReference type="EMBL" id="BAABIC010000007">
    <property type="protein sequence ID" value="GAA4689099.1"/>
    <property type="molecule type" value="Genomic_DNA"/>
</dbReference>
<dbReference type="InterPro" id="IPR003594">
    <property type="entry name" value="HATPase_dom"/>
</dbReference>
<sequence length="164" mass="17292">MAPGQRSRGAPGFVILGGMADDSGFYSIRFGADPVQLAFFRAGLDRWLQALGWPEAERVDAILAVSEACTNAVKHAYAGGVPGDVEVVGRLVAGPTHRQVVVTVRDEGVWRPDHGEKGYGMSVMRGCMERVSIRRDDMGTTVTLVSVPVPLLGAPDGSGLAAAE</sequence>
<protein>
    <recommendedName>
        <fullName evidence="2">Histidine kinase/HSP90-like ATPase domain-containing protein</fullName>
    </recommendedName>
</protein>
<gene>
    <name evidence="3" type="ORF">GCM10023215_26590</name>
</gene>
<name>A0ABP8WJ58_9PSEU</name>
<evidence type="ECO:0000259" key="2">
    <source>
        <dbReference type="Pfam" id="PF13581"/>
    </source>
</evidence>
<feature type="domain" description="Histidine kinase/HSP90-like ATPase" evidence="2">
    <location>
        <begin position="32"/>
        <end position="145"/>
    </location>
</feature>
<keyword evidence="1" id="KW-0808">Transferase</keyword>
<dbReference type="PANTHER" id="PTHR35526:SF3">
    <property type="entry name" value="ANTI-SIGMA-F FACTOR RSBW"/>
    <property type="match status" value="1"/>
</dbReference>
<dbReference type="Proteomes" id="UP001500325">
    <property type="component" value="Unassembled WGS sequence"/>
</dbReference>
<accession>A0ABP8WJ58</accession>
<comment type="caution">
    <text evidence="3">The sequence shown here is derived from an EMBL/GenBank/DDBJ whole genome shotgun (WGS) entry which is preliminary data.</text>
</comment>
<evidence type="ECO:0000313" key="3">
    <source>
        <dbReference type="EMBL" id="GAA4689099.1"/>
    </source>
</evidence>
<dbReference type="InterPro" id="IPR036890">
    <property type="entry name" value="HATPase_C_sf"/>
</dbReference>
<dbReference type="InterPro" id="IPR050267">
    <property type="entry name" value="Anti-sigma-factor_SerPK"/>
</dbReference>
<organism evidence="3 4">
    <name type="scientific">Pseudonocardia yuanmonensis</name>
    <dbReference type="NCBI Taxonomy" id="1095914"/>
    <lineage>
        <taxon>Bacteria</taxon>
        <taxon>Bacillati</taxon>
        <taxon>Actinomycetota</taxon>
        <taxon>Actinomycetes</taxon>
        <taxon>Pseudonocardiales</taxon>
        <taxon>Pseudonocardiaceae</taxon>
        <taxon>Pseudonocardia</taxon>
    </lineage>
</organism>
<evidence type="ECO:0000256" key="1">
    <source>
        <dbReference type="ARBA" id="ARBA00022527"/>
    </source>
</evidence>
<keyword evidence="1" id="KW-0418">Kinase</keyword>
<dbReference type="SUPFAM" id="SSF55874">
    <property type="entry name" value="ATPase domain of HSP90 chaperone/DNA topoisomerase II/histidine kinase"/>
    <property type="match status" value="1"/>
</dbReference>
<evidence type="ECO:0000313" key="4">
    <source>
        <dbReference type="Proteomes" id="UP001500325"/>
    </source>
</evidence>
<dbReference type="Gene3D" id="3.30.565.10">
    <property type="entry name" value="Histidine kinase-like ATPase, C-terminal domain"/>
    <property type="match status" value="1"/>
</dbReference>
<reference evidence="4" key="1">
    <citation type="journal article" date="2019" name="Int. J. Syst. Evol. Microbiol.">
        <title>The Global Catalogue of Microorganisms (GCM) 10K type strain sequencing project: providing services to taxonomists for standard genome sequencing and annotation.</title>
        <authorList>
            <consortium name="The Broad Institute Genomics Platform"/>
            <consortium name="The Broad Institute Genome Sequencing Center for Infectious Disease"/>
            <person name="Wu L."/>
            <person name="Ma J."/>
        </authorList>
    </citation>
    <scope>NUCLEOTIDE SEQUENCE [LARGE SCALE GENOMIC DNA]</scope>
    <source>
        <strain evidence="4">JCM 18055</strain>
    </source>
</reference>
<dbReference type="PANTHER" id="PTHR35526">
    <property type="entry name" value="ANTI-SIGMA-F FACTOR RSBW-RELATED"/>
    <property type="match status" value="1"/>
</dbReference>
<keyword evidence="4" id="KW-1185">Reference proteome</keyword>